<keyword evidence="15" id="KW-1185">Reference proteome</keyword>
<evidence type="ECO:0000256" key="10">
    <source>
        <dbReference type="ARBA" id="ARBA00047754"/>
    </source>
</evidence>
<evidence type="ECO:0000256" key="7">
    <source>
        <dbReference type="ARBA" id="ARBA00023116"/>
    </source>
</evidence>
<dbReference type="SUPFAM" id="SSF48168">
    <property type="entry name" value="R1 subunit of ribonucleotide reductase, N-terminal domain"/>
    <property type="match status" value="1"/>
</dbReference>
<dbReference type="GO" id="GO:0005524">
    <property type="term" value="F:ATP binding"/>
    <property type="evidence" value="ECO:0007669"/>
    <property type="project" value="UniProtKB-UniRule"/>
</dbReference>
<dbReference type="HOGENOM" id="CLU_000404_2_3_2"/>
<dbReference type="SUPFAM" id="SSF51998">
    <property type="entry name" value="PFL-like glycyl radical enzymes"/>
    <property type="match status" value="1"/>
</dbReference>
<accession>D3TA40</accession>
<comment type="function">
    <text evidence="12">Catalyzes the reduction of ribonucleotides to deoxyribonucleotides. May function to provide a pool of deoxyribonucleotide precursors for DNA repair during oxygen limitation and/or for immediate growth after restoration of oxygen.</text>
</comment>
<dbReference type="GO" id="GO:0004748">
    <property type="term" value="F:ribonucleoside-diphosphate reductase activity, thioredoxin disulfide as acceptor"/>
    <property type="evidence" value="ECO:0007669"/>
    <property type="project" value="UniProtKB-EC"/>
</dbReference>
<keyword evidence="7" id="KW-0215">Deoxyribonucleotide synthesis</keyword>
<protein>
    <recommendedName>
        <fullName evidence="12">Vitamin B12-dependent ribonucleotide reductase</fullName>
        <ecNumber evidence="12">1.17.4.1</ecNumber>
    </recommendedName>
</protein>
<evidence type="ECO:0000256" key="9">
    <source>
        <dbReference type="ARBA" id="ARBA00023285"/>
    </source>
</evidence>
<evidence type="ECO:0000259" key="13">
    <source>
        <dbReference type="PROSITE" id="PS51161"/>
    </source>
</evidence>
<dbReference type="NCBIfam" id="TIGR02504">
    <property type="entry name" value="NrdJ_Z"/>
    <property type="match status" value="1"/>
</dbReference>
<evidence type="ECO:0000256" key="2">
    <source>
        <dbReference type="ARBA" id="ARBA00007405"/>
    </source>
</evidence>
<dbReference type="KEGG" id="abi:Aboo_1160"/>
<evidence type="ECO:0000256" key="8">
    <source>
        <dbReference type="ARBA" id="ARBA00023157"/>
    </source>
</evidence>
<dbReference type="EC" id="1.17.4.1" evidence="12"/>
<dbReference type="PANTHER" id="PTHR43371:SF1">
    <property type="entry name" value="RIBONUCLEOSIDE-DIPHOSPHATE REDUCTASE"/>
    <property type="match status" value="1"/>
</dbReference>
<proteinExistence type="inferred from homology"/>
<keyword evidence="4 11" id="KW-0547">Nucleotide-binding</keyword>
<evidence type="ECO:0000313" key="14">
    <source>
        <dbReference type="EMBL" id="ADD08969.1"/>
    </source>
</evidence>
<dbReference type="InterPro" id="IPR013344">
    <property type="entry name" value="RNR_NrdJ/NrdZ"/>
</dbReference>
<dbReference type="CDD" id="cd02888">
    <property type="entry name" value="RNR_II_dimer"/>
    <property type="match status" value="1"/>
</dbReference>
<keyword evidence="9 12" id="KW-0170">Cobalt</keyword>
<keyword evidence="3 12" id="KW-0846">Cobalamin</keyword>
<dbReference type="InterPro" id="IPR013509">
    <property type="entry name" value="RNR_lsu_N"/>
</dbReference>
<comment type="cofactor">
    <cofactor evidence="1 12">
        <name>adenosylcob(III)alamin</name>
        <dbReference type="ChEBI" id="CHEBI:18408"/>
    </cofactor>
</comment>
<evidence type="ECO:0000256" key="11">
    <source>
        <dbReference type="PROSITE-ProRule" id="PRU00492"/>
    </source>
</evidence>
<evidence type="ECO:0000313" key="15">
    <source>
        <dbReference type="Proteomes" id="UP000001400"/>
    </source>
</evidence>
<sequence>MSEEGEVMKVIKRDGRIVDFSEDKIFQAIMKAMNSIGGYGEEDAQRVTRKVVEKIKESRVERITVEKIQDIVEETLMLEGYINVAKSYILYREERRKIRQAKKVIGVQDDLKLTVNAIKVLEARYLLKDENGNVIETPRQMFERTARYLALVDIFYEDDIYDKEGKQKERKIDVEEKPEFLSIWEFNMLKRAFTYFSKEGYMKVDFSYVLDSLKSKWDKIERVKNKFAEVMLHRKYVPNSPTLMNANTKLGQLSACFVLPVPDSIEGIFNAVKYAAMIHKSGGGTGFSFSRLRPKGDIVASTMGVASGPLSFMRVFDVATDVIKQGGKRRGANMGVLSVHHPDILEFITSKDSENKVLSNFNISVAVTDEFMDALLRDDYYPLRNPRNGEEVKRIKARQVWDLIITQAWKTGDPGVIFIDEVNRKHPVKHLGEIESTNPCGEQPLLPYESCNLGSINLSLFVENGKIKWDDLRDTVHTAVHFMDNVIDANNYPLPQVAEMTRRSRKIGLGVMGWAEMLIKLGIPYDSEEAVELAEKVMKFINEESHRASMKLAEKRGVFPAWEGSEWWKKGMKIRNATTTTIAPTGTISIIAGTSSSIEPLFAIAFIRRVLDGQELLEVNPLFEEIMKREGLYSEELMHKVAETGSVQHIDDVPENIKRLFRTAHDIDPVWHVRMQAAFQKYVDNAVSKTVNLRHDASISDVEDTYILAWKLKCKGITIYRDGSKNVQVIYKGTKTTKQEIKEEKKKESSANALIDLTFNVKVEEKYLKVDSTFDPACPTGKCDQ</sequence>
<organism evidence="14 15">
    <name type="scientific">Aciduliprofundum boonei (strain DSM 19572 / T469)</name>
    <dbReference type="NCBI Taxonomy" id="439481"/>
    <lineage>
        <taxon>Archaea</taxon>
        <taxon>Methanobacteriati</taxon>
        <taxon>Thermoplasmatota</taxon>
        <taxon>DHVE2 group</taxon>
        <taxon>Candidatus Aciduliprofundum</taxon>
    </lineage>
</organism>
<gene>
    <name evidence="14" type="ordered locus">Aboo_1160</name>
</gene>
<reference evidence="14" key="1">
    <citation type="submission" date="2010-02" db="EMBL/GenBank/DDBJ databases">
        <title>Complete sequence of Aciduliprofundum boonei T469.</title>
        <authorList>
            <consortium name="US DOE Joint Genome Institute"/>
            <person name="Lucas S."/>
            <person name="Copeland A."/>
            <person name="Lapidus A."/>
            <person name="Cheng J.-F."/>
            <person name="Bruce D."/>
            <person name="Goodwin L."/>
            <person name="Pitluck S."/>
            <person name="Saunders E."/>
            <person name="Detter J.C."/>
            <person name="Han C."/>
            <person name="Tapia R."/>
            <person name="Land M."/>
            <person name="Hauser L."/>
            <person name="Kyrpides N."/>
            <person name="Mikhailova N."/>
            <person name="Flores G."/>
            <person name="Reysenbach A.-L."/>
            <person name="Woyke T."/>
        </authorList>
    </citation>
    <scope>NUCLEOTIDE SEQUENCE</scope>
    <source>
        <strain evidence="14">T469</strain>
    </source>
</reference>
<dbReference type="GO" id="GO:0031419">
    <property type="term" value="F:cobalamin binding"/>
    <property type="evidence" value="ECO:0007669"/>
    <property type="project" value="UniProtKB-KW"/>
</dbReference>
<dbReference type="AlphaFoldDB" id="D3TA40"/>
<dbReference type="GO" id="GO:0071897">
    <property type="term" value="P:DNA biosynthetic process"/>
    <property type="evidence" value="ECO:0007669"/>
    <property type="project" value="UniProtKB-KW"/>
</dbReference>
<keyword evidence="5 11" id="KW-0067">ATP-binding</keyword>
<dbReference type="InterPro" id="IPR000788">
    <property type="entry name" value="RNR_lg_C"/>
</dbReference>
<feature type="domain" description="ATP-cone" evidence="13">
    <location>
        <begin position="8"/>
        <end position="99"/>
    </location>
</feature>
<keyword evidence="8" id="KW-1015">Disulfide bond</keyword>
<evidence type="ECO:0000256" key="5">
    <source>
        <dbReference type="ARBA" id="ARBA00022840"/>
    </source>
</evidence>
<dbReference type="InterPro" id="IPR005144">
    <property type="entry name" value="ATP-cone_dom"/>
</dbReference>
<dbReference type="EMBL" id="CP001941">
    <property type="protein sequence ID" value="ADD08969.1"/>
    <property type="molecule type" value="Genomic_DNA"/>
</dbReference>
<evidence type="ECO:0000256" key="3">
    <source>
        <dbReference type="ARBA" id="ARBA00022628"/>
    </source>
</evidence>
<dbReference type="UniPathway" id="UPA00326"/>
<evidence type="ECO:0000256" key="4">
    <source>
        <dbReference type="ARBA" id="ARBA00022741"/>
    </source>
</evidence>
<comment type="catalytic activity">
    <reaction evidence="10 12">
        <text>a 2'-deoxyribonucleoside 5'-diphosphate + [thioredoxin]-disulfide + H2O = a ribonucleoside 5'-diphosphate + [thioredoxin]-dithiol</text>
        <dbReference type="Rhea" id="RHEA:23252"/>
        <dbReference type="Rhea" id="RHEA-COMP:10698"/>
        <dbReference type="Rhea" id="RHEA-COMP:10700"/>
        <dbReference type="ChEBI" id="CHEBI:15377"/>
        <dbReference type="ChEBI" id="CHEBI:29950"/>
        <dbReference type="ChEBI" id="CHEBI:50058"/>
        <dbReference type="ChEBI" id="CHEBI:57930"/>
        <dbReference type="ChEBI" id="CHEBI:73316"/>
        <dbReference type="EC" id="1.17.4.1"/>
    </reaction>
</comment>
<dbReference type="Pfam" id="PF00317">
    <property type="entry name" value="Ribonuc_red_lgN"/>
    <property type="match status" value="1"/>
</dbReference>
<name>D3TA40_ACIB4</name>
<keyword evidence="6 12" id="KW-0560">Oxidoreductase</keyword>
<evidence type="ECO:0000256" key="6">
    <source>
        <dbReference type="ARBA" id="ARBA00023002"/>
    </source>
</evidence>
<dbReference type="PROSITE" id="PS51161">
    <property type="entry name" value="ATP_CONE"/>
    <property type="match status" value="1"/>
</dbReference>
<dbReference type="PANTHER" id="PTHR43371">
    <property type="entry name" value="VITAMIN B12-DEPENDENT RIBONUCLEOTIDE REDUCTASE"/>
    <property type="match status" value="1"/>
</dbReference>
<dbReference type="Proteomes" id="UP000001400">
    <property type="component" value="Chromosome"/>
</dbReference>
<dbReference type="GO" id="GO:0009263">
    <property type="term" value="P:deoxyribonucleotide biosynthetic process"/>
    <property type="evidence" value="ECO:0007669"/>
    <property type="project" value="UniProtKB-KW"/>
</dbReference>
<dbReference type="NCBIfam" id="NF005010">
    <property type="entry name" value="PRK06406.1"/>
    <property type="match status" value="1"/>
</dbReference>
<dbReference type="Pfam" id="PF02867">
    <property type="entry name" value="Ribonuc_red_lgC"/>
    <property type="match status" value="1"/>
</dbReference>
<evidence type="ECO:0000256" key="12">
    <source>
        <dbReference type="RuleBase" id="RU364064"/>
    </source>
</evidence>
<keyword evidence="12" id="KW-0237">DNA synthesis</keyword>
<evidence type="ECO:0000256" key="1">
    <source>
        <dbReference type="ARBA" id="ARBA00001922"/>
    </source>
</evidence>
<dbReference type="PRINTS" id="PR01183">
    <property type="entry name" value="RIBORDTASEM1"/>
</dbReference>
<dbReference type="InterPro" id="IPR008926">
    <property type="entry name" value="RNR_R1-su_N"/>
</dbReference>
<comment type="similarity">
    <text evidence="2 12">Belongs to the ribonucleoside diphosphate reductase class-2 family.</text>
</comment>
<dbReference type="Pfam" id="PF03477">
    <property type="entry name" value="ATP-cone"/>
    <property type="match status" value="1"/>
</dbReference>
<dbReference type="InterPro" id="IPR050862">
    <property type="entry name" value="RdRp_reductase_class-2"/>
</dbReference>
<dbReference type="Gene3D" id="3.20.70.20">
    <property type="match status" value="1"/>
</dbReference>